<dbReference type="Proteomes" id="UP001163603">
    <property type="component" value="Chromosome 1"/>
</dbReference>
<gene>
    <name evidence="1" type="ORF">Pint_03275</name>
</gene>
<accession>A0ACC0ZQD5</accession>
<dbReference type="EMBL" id="CM047736">
    <property type="protein sequence ID" value="KAJ0054447.1"/>
    <property type="molecule type" value="Genomic_DNA"/>
</dbReference>
<sequence>MQVKRSRVARSSSFDDAGVFAVLNQSPTSPSFELRRELLMPPKVSRRSSVSEESPPRILTVSSPEVVKESCYGYGQGQGQGQNGNFLDKCYFCEKRIRQNAEVFMYGSMHGFCTPDCRGKQIVIDSMLERVAKQFRGKATECSRMTDVKDHSGF</sequence>
<protein>
    <submittedName>
        <fullName evidence="1">Uncharacterized protein</fullName>
    </submittedName>
</protein>
<name>A0ACC0ZQD5_9ROSI</name>
<evidence type="ECO:0000313" key="2">
    <source>
        <dbReference type="Proteomes" id="UP001163603"/>
    </source>
</evidence>
<organism evidence="1 2">
    <name type="scientific">Pistacia integerrima</name>
    <dbReference type="NCBI Taxonomy" id="434235"/>
    <lineage>
        <taxon>Eukaryota</taxon>
        <taxon>Viridiplantae</taxon>
        <taxon>Streptophyta</taxon>
        <taxon>Embryophyta</taxon>
        <taxon>Tracheophyta</taxon>
        <taxon>Spermatophyta</taxon>
        <taxon>Magnoliopsida</taxon>
        <taxon>eudicotyledons</taxon>
        <taxon>Gunneridae</taxon>
        <taxon>Pentapetalae</taxon>
        <taxon>rosids</taxon>
        <taxon>malvids</taxon>
        <taxon>Sapindales</taxon>
        <taxon>Anacardiaceae</taxon>
        <taxon>Pistacia</taxon>
    </lineage>
</organism>
<keyword evidence="2" id="KW-1185">Reference proteome</keyword>
<reference evidence="2" key="1">
    <citation type="journal article" date="2023" name="G3 (Bethesda)">
        <title>Genome assembly and association tests identify interacting loci associated with vigor, precocity, and sex in interspecific pistachio rootstocks.</title>
        <authorList>
            <person name="Palmer W."/>
            <person name="Jacygrad E."/>
            <person name="Sagayaradj S."/>
            <person name="Cavanaugh K."/>
            <person name="Han R."/>
            <person name="Bertier L."/>
            <person name="Beede B."/>
            <person name="Kafkas S."/>
            <person name="Golino D."/>
            <person name="Preece J."/>
            <person name="Michelmore R."/>
        </authorList>
    </citation>
    <scope>NUCLEOTIDE SEQUENCE [LARGE SCALE GENOMIC DNA]</scope>
</reference>
<evidence type="ECO:0000313" key="1">
    <source>
        <dbReference type="EMBL" id="KAJ0054447.1"/>
    </source>
</evidence>
<comment type="caution">
    <text evidence="1">The sequence shown here is derived from an EMBL/GenBank/DDBJ whole genome shotgun (WGS) entry which is preliminary data.</text>
</comment>
<proteinExistence type="predicted"/>